<reference evidence="4 5" key="2">
    <citation type="submission" date="2024-05" db="EMBL/GenBank/DDBJ databases">
        <authorList>
            <person name="Chen Y."/>
            <person name="Shah S."/>
            <person name="Dougan E. K."/>
            <person name="Thang M."/>
            <person name="Chan C."/>
        </authorList>
    </citation>
    <scope>NUCLEOTIDE SEQUENCE [LARGE SCALE GENOMIC DNA]</scope>
</reference>
<dbReference type="EMBL" id="CAMXCT030000491">
    <property type="protein sequence ID" value="CAL4766830.1"/>
    <property type="molecule type" value="Genomic_DNA"/>
</dbReference>
<feature type="compositionally biased region" description="Basic residues" evidence="2">
    <location>
        <begin position="334"/>
        <end position="355"/>
    </location>
</feature>
<feature type="region of interest" description="Disordered" evidence="2">
    <location>
        <begin position="505"/>
        <end position="524"/>
    </location>
</feature>
<evidence type="ECO:0000256" key="1">
    <source>
        <dbReference type="SAM" id="Coils"/>
    </source>
</evidence>
<evidence type="ECO:0000256" key="2">
    <source>
        <dbReference type="SAM" id="MobiDB-lite"/>
    </source>
</evidence>
<feature type="region of interest" description="Disordered" evidence="2">
    <location>
        <begin position="174"/>
        <end position="204"/>
    </location>
</feature>
<evidence type="ECO:0000313" key="4">
    <source>
        <dbReference type="EMBL" id="CAL4766830.1"/>
    </source>
</evidence>
<dbReference type="EMBL" id="CAMXCT010000491">
    <property type="protein sequence ID" value="CAI3979518.1"/>
    <property type="molecule type" value="Genomic_DNA"/>
</dbReference>
<proteinExistence type="predicted"/>
<comment type="caution">
    <text evidence="3">The sequence shown here is derived from an EMBL/GenBank/DDBJ whole genome shotgun (WGS) entry which is preliminary data.</text>
</comment>
<feature type="region of interest" description="Disordered" evidence="2">
    <location>
        <begin position="259"/>
        <end position="282"/>
    </location>
</feature>
<organism evidence="3">
    <name type="scientific">Cladocopium goreaui</name>
    <dbReference type="NCBI Taxonomy" id="2562237"/>
    <lineage>
        <taxon>Eukaryota</taxon>
        <taxon>Sar</taxon>
        <taxon>Alveolata</taxon>
        <taxon>Dinophyceae</taxon>
        <taxon>Suessiales</taxon>
        <taxon>Symbiodiniaceae</taxon>
        <taxon>Cladocopium</taxon>
    </lineage>
</organism>
<feature type="compositionally biased region" description="Polar residues" evidence="2">
    <location>
        <begin position="232"/>
        <end position="244"/>
    </location>
</feature>
<feature type="compositionally biased region" description="Acidic residues" evidence="2">
    <location>
        <begin position="879"/>
        <end position="890"/>
    </location>
</feature>
<feature type="compositionally biased region" description="Gly residues" evidence="2">
    <location>
        <begin position="264"/>
        <end position="274"/>
    </location>
</feature>
<feature type="compositionally biased region" description="Low complexity" evidence="2">
    <location>
        <begin position="421"/>
        <end position="448"/>
    </location>
</feature>
<evidence type="ECO:0000313" key="5">
    <source>
        <dbReference type="Proteomes" id="UP001152797"/>
    </source>
</evidence>
<name>A0A9P1FKJ4_9DINO</name>
<feature type="region of interest" description="Disordered" evidence="2">
    <location>
        <begin position="312"/>
        <end position="355"/>
    </location>
</feature>
<keyword evidence="5" id="KW-1185">Reference proteome</keyword>
<feature type="compositionally biased region" description="Pro residues" evidence="2">
    <location>
        <begin position="449"/>
        <end position="459"/>
    </location>
</feature>
<keyword evidence="1" id="KW-0175">Coiled coil</keyword>
<dbReference type="Proteomes" id="UP001152797">
    <property type="component" value="Unassembled WGS sequence"/>
</dbReference>
<feature type="compositionally biased region" description="Gly residues" evidence="2">
    <location>
        <begin position="742"/>
        <end position="751"/>
    </location>
</feature>
<feature type="region of interest" description="Disordered" evidence="2">
    <location>
        <begin position="726"/>
        <end position="767"/>
    </location>
</feature>
<sequence length="1287" mass="144203">MDFFRFFGFWDLPSSELRSEGTMEITRCSALRALSEGIATAPATPGMMGEVADVDVMGSTGLRNSWNVIYDPSSGDAIARLPLQQCDWCPGLLPVLCCRHRLIGAKDRANHEQEQWDTVKKKKQVKEEKKMKEAAQKKIEEMQHKHEEEPIGDVARLVIEEVFIGEEQDEWSTVKKKKQVKEEKKIQEEKKIKEDQERKVKEEERKVKEQLLKEEIEKQKKQNNERKVPSEAGNSATPPSTNLSGFKWLNILRSTNEALNLGQPGKGTGKGGKNGSKNGNATPGRLSAVIEVLSFQQILPLSLQLPSQLGMLRPNSPLPKRLHKVTQRQLHQQQHLRHRQPQQPRQLHKLHQHKLHRHPLDQRAAVCGTSHPPLQRPGPRTSQRLLSPIAQSHRHSRHQSPRPSPRTPRPRRPQRVESRRTATTMGTRVRTATATAHRAPTAHARVPMSPTPDPKPVPDPSKTRTSGGKRMTPSGMVDGIGRIGTTGMARLTVTGGVETGKKEVAGNGKRRRMTLKGGSGRTSQKLPLEVISRRKTPLLAAPDVSHCLAQGRGHYQTYTGNTANAANALCNSRHFGCWSISTEFRQKFVNSRSLLQQFRFDSESETPMFALLTAYHAKQGPMSTFLMSKKVVTKKKAQPAPATSVENGTPAPAASATTDVRVAHQLRVLETVAGKGEEDEKKYSPRTERYIQQLTGVLDFYEYSRSDIAGLVRRCHYDELDAKNSAGEVAEGAGEATQSKGGKNGTEADGGGEIEDRSDQSASQGNWQEQWWENSGDKWNGKSWEWQENWQEDWSENKNGGKSWEWQESWQEDWSGNKAENDKWWGSWEKARYCPQYLTPFHTIRMRASVSKFSGKIALQAGSRKKGHKEKNKDGPALAEDDDAEGDFWDMPDTSAPDAEGGLDRWTLGRLPGHEQAAEDGMAVPKAMPNNALTVEALERDHLAAAPTVAPQVAAPAPMNAPSGNWMVDGLPPPQQDLLAALGAPVAASSSSAPAEDRNQDRPERGEKGRGKGKKGKDREKGAEGEKERLERIDRSDDPRRQAVEQVGEVVTVRKHSSMGCAVVSMTDVRVRQAIVAEGNECTINGLKVQIKPHHNKDTKEEVLTDLFVAWGRQVEKVSPLSEEKIAQYFDKKYKDIIAGWKAAEEERRQAEEQQRQEIVLKQRTEERRRYEEEEQKRRQQEAEQQQKWMSQQWMQQAGGVVPQGGAVRGMGATADAYQAQLQQQQPQQQQQAAAMQWNPSQQQQWMQAMAYQAQGWQMAQRGLQMQGMAQAASGQDQADWRAYYQQ</sequence>
<feature type="compositionally biased region" description="Basic and acidic residues" evidence="2">
    <location>
        <begin position="1017"/>
        <end position="1043"/>
    </location>
</feature>
<dbReference type="OrthoDB" id="365880at2759"/>
<feature type="region of interest" description="Disordered" evidence="2">
    <location>
        <begin position="861"/>
        <end position="890"/>
    </location>
</feature>
<feature type="region of interest" description="Disordered" evidence="2">
    <location>
        <begin position="216"/>
        <end position="244"/>
    </location>
</feature>
<feature type="compositionally biased region" description="Basic and acidic residues" evidence="2">
    <location>
        <begin position="995"/>
        <end position="1010"/>
    </location>
</feature>
<feature type="region of interest" description="Disordered" evidence="2">
    <location>
        <begin position="984"/>
        <end position="1043"/>
    </location>
</feature>
<protein>
    <submittedName>
        <fullName evidence="3">Uncharacterized protein</fullName>
    </submittedName>
</protein>
<accession>A0A9P1FKJ4</accession>
<evidence type="ECO:0000313" key="3">
    <source>
        <dbReference type="EMBL" id="CAI3979518.1"/>
    </source>
</evidence>
<feature type="compositionally biased region" description="Low complexity" evidence="2">
    <location>
        <begin position="726"/>
        <end position="736"/>
    </location>
</feature>
<feature type="region of interest" description="Disordered" evidence="2">
    <location>
        <begin position="389"/>
        <end position="482"/>
    </location>
</feature>
<dbReference type="EMBL" id="CAMXCT020000491">
    <property type="protein sequence ID" value="CAL1132893.1"/>
    <property type="molecule type" value="Genomic_DNA"/>
</dbReference>
<feature type="region of interest" description="Disordered" evidence="2">
    <location>
        <begin position="638"/>
        <end position="659"/>
    </location>
</feature>
<feature type="coiled-coil region" evidence="1">
    <location>
        <begin position="1142"/>
        <end position="1184"/>
    </location>
</feature>
<feature type="compositionally biased region" description="Low complexity" evidence="2">
    <location>
        <begin position="984"/>
        <end position="994"/>
    </location>
</feature>
<reference evidence="3" key="1">
    <citation type="submission" date="2022-10" db="EMBL/GenBank/DDBJ databases">
        <authorList>
            <person name="Chen Y."/>
            <person name="Dougan E. K."/>
            <person name="Chan C."/>
            <person name="Rhodes N."/>
            <person name="Thang M."/>
        </authorList>
    </citation>
    <scope>NUCLEOTIDE SEQUENCE</scope>
</reference>
<feature type="compositionally biased region" description="Basic and acidic residues" evidence="2">
    <location>
        <begin position="216"/>
        <end position="229"/>
    </location>
</feature>
<gene>
    <name evidence="3" type="ORF">C1SCF055_LOCUS7461</name>
</gene>
<feature type="compositionally biased region" description="Basic and acidic residues" evidence="2">
    <location>
        <begin position="180"/>
        <end position="204"/>
    </location>
</feature>